<dbReference type="PANTHER" id="PTHR43648:SF1">
    <property type="entry name" value="ELECTRON TRANSFER FLAVOPROTEIN BETA SUBUNIT LYSINE METHYLTRANSFERASE"/>
    <property type="match status" value="1"/>
</dbReference>
<dbReference type="InterPro" id="IPR050078">
    <property type="entry name" value="Ribosomal_L11_MeTrfase_PrmA"/>
</dbReference>
<feature type="binding site" evidence="6">
    <location>
        <position position="132"/>
    </location>
    <ligand>
        <name>S-adenosyl-L-methionine</name>
        <dbReference type="ChEBI" id="CHEBI:59789"/>
    </ligand>
</feature>
<proteinExistence type="inferred from homology"/>
<evidence type="ECO:0000313" key="7">
    <source>
        <dbReference type="EMBL" id="CUH43186.1"/>
    </source>
</evidence>
<comment type="function">
    <text evidence="6">Methylates ribosomal protein L11.</text>
</comment>
<evidence type="ECO:0000256" key="1">
    <source>
        <dbReference type="ARBA" id="ARBA00009741"/>
    </source>
</evidence>
<dbReference type="SUPFAM" id="SSF53335">
    <property type="entry name" value="S-adenosyl-L-methionine-dependent methyltransferases"/>
    <property type="match status" value="1"/>
</dbReference>
<keyword evidence="7" id="KW-0689">Ribosomal protein</keyword>
<comment type="subcellular location">
    <subcellularLocation>
        <location evidence="6">Cytoplasm</location>
    </subcellularLocation>
</comment>
<feature type="binding site" evidence="6">
    <location>
        <position position="156"/>
    </location>
    <ligand>
        <name>S-adenosyl-L-methionine</name>
        <dbReference type="ChEBI" id="CHEBI:59789"/>
    </ligand>
</feature>
<evidence type="ECO:0000313" key="8">
    <source>
        <dbReference type="Proteomes" id="UP000050786"/>
    </source>
</evidence>
<keyword evidence="3 6" id="KW-0489">Methyltransferase</keyword>
<feature type="binding site" evidence="6">
    <location>
        <position position="178"/>
    </location>
    <ligand>
        <name>S-adenosyl-L-methionine</name>
        <dbReference type="ChEBI" id="CHEBI:59789"/>
    </ligand>
</feature>
<dbReference type="Pfam" id="PF06325">
    <property type="entry name" value="PrmA"/>
    <property type="match status" value="1"/>
</dbReference>
<dbReference type="GO" id="GO:0005840">
    <property type="term" value="C:ribosome"/>
    <property type="evidence" value="ECO:0007669"/>
    <property type="project" value="UniProtKB-KW"/>
</dbReference>
<dbReference type="PANTHER" id="PTHR43648">
    <property type="entry name" value="ELECTRON TRANSFER FLAVOPROTEIN BETA SUBUNIT LYSINE METHYLTRANSFERASE"/>
    <property type="match status" value="1"/>
</dbReference>
<accession>A0A0P1E3Y7</accession>
<dbReference type="InterPro" id="IPR029063">
    <property type="entry name" value="SAM-dependent_MTases_sf"/>
</dbReference>
<dbReference type="GO" id="GO:0016279">
    <property type="term" value="F:protein-lysine N-methyltransferase activity"/>
    <property type="evidence" value="ECO:0007669"/>
    <property type="project" value="RHEA"/>
</dbReference>
<gene>
    <name evidence="6 7" type="primary">prmA</name>
    <name evidence="7" type="ORF">RUM4293_02079</name>
</gene>
<dbReference type="CDD" id="cd02440">
    <property type="entry name" value="AdoMet_MTases"/>
    <property type="match status" value="1"/>
</dbReference>
<evidence type="ECO:0000256" key="4">
    <source>
        <dbReference type="ARBA" id="ARBA00022679"/>
    </source>
</evidence>
<evidence type="ECO:0000256" key="5">
    <source>
        <dbReference type="ARBA" id="ARBA00022691"/>
    </source>
</evidence>
<dbReference type="InterPro" id="IPR004498">
    <property type="entry name" value="Ribosomal_PrmA_MeTrfase"/>
</dbReference>
<comment type="similarity">
    <text evidence="1 6">Belongs to the methyltransferase superfamily. PrmA family.</text>
</comment>
<dbReference type="GO" id="GO:0005737">
    <property type="term" value="C:cytoplasm"/>
    <property type="evidence" value="ECO:0007669"/>
    <property type="project" value="UniProtKB-SubCell"/>
</dbReference>
<dbReference type="RefSeq" id="WP_058273213.1">
    <property type="nucleotide sequence ID" value="NZ_CYPS01000035.1"/>
</dbReference>
<evidence type="ECO:0000256" key="2">
    <source>
        <dbReference type="ARBA" id="ARBA00022490"/>
    </source>
</evidence>
<keyword evidence="5 6" id="KW-0949">S-adenosyl-L-methionine</keyword>
<keyword evidence="7" id="KW-0687">Ribonucleoprotein</keyword>
<dbReference type="Gene3D" id="3.40.50.150">
    <property type="entry name" value="Vaccinia Virus protein VP39"/>
    <property type="match status" value="1"/>
</dbReference>
<reference evidence="8" key="1">
    <citation type="submission" date="2015-09" db="EMBL/GenBank/DDBJ databases">
        <authorList>
            <person name="Rodrigo-Torres L."/>
            <person name="Arahal D.R."/>
        </authorList>
    </citation>
    <scope>NUCLEOTIDE SEQUENCE [LARGE SCALE GENOMIC DNA]</scope>
    <source>
        <strain evidence="8">CECT 4293</strain>
    </source>
</reference>
<dbReference type="GO" id="GO:0032259">
    <property type="term" value="P:methylation"/>
    <property type="evidence" value="ECO:0007669"/>
    <property type="project" value="UniProtKB-KW"/>
</dbReference>
<dbReference type="HAMAP" id="MF_00735">
    <property type="entry name" value="Methyltr_PrmA"/>
    <property type="match status" value="1"/>
</dbReference>
<dbReference type="AlphaFoldDB" id="A0A0P1E3Y7"/>
<name>A0A0P1E3Y7_9RHOB</name>
<dbReference type="EC" id="2.1.1.-" evidence="6"/>
<dbReference type="Proteomes" id="UP000050786">
    <property type="component" value="Unassembled WGS sequence"/>
</dbReference>
<feature type="binding site" evidence="6">
    <location>
        <position position="225"/>
    </location>
    <ligand>
        <name>S-adenosyl-L-methionine</name>
        <dbReference type="ChEBI" id="CHEBI:59789"/>
    </ligand>
</feature>
<protein>
    <recommendedName>
        <fullName evidence="6">Ribosomal protein L11 methyltransferase</fullName>
        <shortName evidence="6">L11 Mtase</shortName>
        <ecNumber evidence="6">2.1.1.-</ecNumber>
    </recommendedName>
</protein>
<keyword evidence="4 6" id="KW-0808">Transferase</keyword>
<keyword evidence="2 6" id="KW-0963">Cytoplasm</keyword>
<evidence type="ECO:0000256" key="3">
    <source>
        <dbReference type="ARBA" id="ARBA00022603"/>
    </source>
</evidence>
<dbReference type="EMBL" id="CYPS01000035">
    <property type="protein sequence ID" value="CUH43186.1"/>
    <property type="molecule type" value="Genomic_DNA"/>
</dbReference>
<organism evidence="7 8">
    <name type="scientific">Ruegeria atlantica</name>
    <dbReference type="NCBI Taxonomy" id="81569"/>
    <lineage>
        <taxon>Bacteria</taxon>
        <taxon>Pseudomonadati</taxon>
        <taxon>Pseudomonadota</taxon>
        <taxon>Alphaproteobacteria</taxon>
        <taxon>Rhodobacterales</taxon>
        <taxon>Roseobacteraceae</taxon>
        <taxon>Ruegeria</taxon>
    </lineage>
</organism>
<keyword evidence="8" id="KW-1185">Reference proteome</keyword>
<sequence>MPTFTALTTLTGKKAAEGLGEAMERLDPEPTGVGVFEVEDGSGLWEVGGYFTETPDETALAVLAVAFEAKPFVVSELPDTDWVAHVRRELAPVEAGRFFVYGSHDADKLPEGRIPLLIEAAMAFGTGHHGTTLGCLKALDHLLNQGFEAAKVADIGCGTAVLAMAAARVWEGEIIASDIDEVAVDVAEANLKANGMAGKVRCVEAAGFDHPELGAIAPYDLIFANILKGPLVALAPEIAANLRVGGYAILSGILNEQADDVVSVYLQNGFNLEKNDQIGEWATLILSKQG</sequence>
<evidence type="ECO:0000256" key="6">
    <source>
        <dbReference type="HAMAP-Rule" id="MF_00735"/>
    </source>
</evidence>
<comment type="catalytic activity">
    <reaction evidence="6">
        <text>L-lysyl-[protein] + 3 S-adenosyl-L-methionine = N(6),N(6),N(6)-trimethyl-L-lysyl-[protein] + 3 S-adenosyl-L-homocysteine + 3 H(+)</text>
        <dbReference type="Rhea" id="RHEA:54192"/>
        <dbReference type="Rhea" id="RHEA-COMP:9752"/>
        <dbReference type="Rhea" id="RHEA-COMP:13826"/>
        <dbReference type="ChEBI" id="CHEBI:15378"/>
        <dbReference type="ChEBI" id="CHEBI:29969"/>
        <dbReference type="ChEBI" id="CHEBI:57856"/>
        <dbReference type="ChEBI" id="CHEBI:59789"/>
        <dbReference type="ChEBI" id="CHEBI:61961"/>
    </reaction>
</comment>